<dbReference type="RefSeq" id="WP_238895093.1">
    <property type="nucleotide sequence ID" value="NZ_JAKOGG010000002.1"/>
</dbReference>
<dbReference type="PROSITE" id="PS51257">
    <property type="entry name" value="PROKAR_LIPOPROTEIN"/>
    <property type="match status" value="1"/>
</dbReference>
<keyword evidence="2" id="KW-1185">Reference proteome</keyword>
<organism evidence="1 2">
    <name type="scientific">Shewanella electrica</name>
    <dbReference type="NCBI Taxonomy" id="515560"/>
    <lineage>
        <taxon>Bacteria</taxon>
        <taxon>Pseudomonadati</taxon>
        <taxon>Pseudomonadota</taxon>
        <taxon>Gammaproteobacteria</taxon>
        <taxon>Alteromonadales</taxon>
        <taxon>Shewanellaceae</taxon>
        <taxon>Shewanella</taxon>
    </lineage>
</organism>
<gene>
    <name evidence="1" type="ORF">L9G74_04570</name>
</gene>
<sequence>MAIPQGRKRRTFRVVSRQLQQQLAAQFTVLAACSETSIEDWSLLAVTPFSHWLSQAEFNQQFTERSASEQPAIRQQWREFYQLLVTSTPCYQAKYRCGGRLIFKAPKSSDLVIERLLRSATEPQLTLVLPEFNAVFEQGGDDTCWLHFASLKTMEPLLARIRKQGMHLLSPA</sequence>
<reference evidence="1 2" key="1">
    <citation type="submission" date="2022-02" db="EMBL/GenBank/DDBJ databases">
        <authorList>
            <person name="Zhuang L."/>
        </authorList>
    </citation>
    <scope>NUCLEOTIDE SEQUENCE [LARGE SCALE GENOMIC DNA]</scope>
    <source>
        <strain evidence="1 2">C32</strain>
    </source>
</reference>
<evidence type="ECO:0000313" key="2">
    <source>
        <dbReference type="Proteomes" id="UP001201549"/>
    </source>
</evidence>
<dbReference type="EMBL" id="JAKOGG010000002">
    <property type="protein sequence ID" value="MCS4555702.1"/>
    <property type="molecule type" value="Genomic_DNA"/>
</dbReference>
<accession>A0ABT2FH91</accession>
<protein>
    <submittedName>
        <fullName evidence="1">Uncharacterized protein</fullName>
    </submittedName>
</protein>
<comment type="caution">
    <text evidence="1">The sequence shown here is derived from an EMBL/GenBank/DDBJ whole genome shotgun (WGS) entry which is preliminary data.</text>
</comment>
<dbReference type="Proteomes" id="UP001201549">
    <property type="component" value="Unassembled WGS sequence"/>
</dbReference>
<reference evidence="2" key="2">
    <citation type="submission" date="2023-07" db="EMBL/GenBank/DDBJ databases">
        <title>Shewanella mangrovi sp. nov., an acetaldehyde- degrading bacterium isolated from mangrove sediment.</title>
        <authorList>
            <person name="Liu Y."/>
        </authorList>
    </citation>
    <scope>NUCLEOTIDE SEQUENCE [LARGE SCALE GENOMIC DNA]</scope>
    <source>
        <strain evidence="2">C32</strain>
    </source>
</reference>
<evidence type="ECO:0000313" key="1">
    <source>
        <dbReference type="EMBL" id="MCS4555702.1"/>
    </source>
</evidence>
<name>A0ABT2FH91_9GAMM</name>
<proteinExistence type="predicted"/>